<name>G4YIW9_PHYSP</name>
<reference evidence="7 8" key="1">
    <citation type="journal article" date="2006" name="Science">
        <title>Phytophthora genome sequences uncover evolutionary origins and mechanisms of pathogenesis.</title>
        <authorList>
            <person name="Tyler B.M."/>
            <person name="Tripathy S."/>
            <person name="Zhang X."/>
            <person name="Dehal P."/>
            <person name="Jiang R.H."/>
            <person name="Aerts A."/>
            <person name="Arredondo F.D."/>
            <person name="Baxter L."/>
            <person name="Bensasson D."/>
            <person name="Beynon J.L."/>
            <person name="Chapman J."/>
            <person name="Damasceno C.M."/>
            <person name="Dorrance A.E."/>
            <person name="Dou D."/>
            <person name="Dickerman A.W."/>
            <person name="Dubchak I.L."/>
            <person name="Garbelotto M."/>
            <person name="Gijzen M."/>
            <person name="Gordon S.G."/>
            <person name="Govers F."/>
            <person name="Grunwald N.J."/>
            <person name="Huang W."/>
            <person name="Ivors K.L."/>
            <person name="Jones R.W."/>
            <person name="Kamoun S."/>
            <person name="Krampis K."/>
            <person name="Lamour K.H."/>
            <person name="Lee M.K."/>
            <person name="McDonald W.H."/>
            <person name="Medina M."/>
            <person name="Meijer H.J."/>
            <person name="Nordberg E.K."/>
            <person name="Maclean D.J."/>
            <person name="Ospina-Giraldo M.D."/>
            <person name="Morris P.F."/>
            <person name="Phuntumart V."/>
            <person name="Putnam N.H."/>
            <person name="Rash S."/>
            <person name="Rose J.K."/>
            <person name="Sakihama Y."/>
            <person name="Salamov A.A."/>
            <person name="Savidor A."/>
            <person name="Scheuring C.F."/>
            <person name="Smith B.M."/>
            <person name="Sobral B.W."/>
            <person name="Terry A."/>
            <person name="Torto-Alalibo T.A."/>
            <person name="Win J."/>
            <person name="Xu Z."/>
            <person name="Zhang H."/>
            <person name="Grigoriev I.V."/>
            <person name="Rokhsar D.S."/>
            <person name="Boore J.L."/>
        </authorList>
    </citation>
    <scope>NUCLEOTIDE SEQUENCE [LARGE SCALE GENOMIC DNA]</scope>
    <source>
        <strain evidence="7 8">P6497</strain>
    </source>
</reference>
<dbReference type="InterPro" id="IPR011993">
    <property type="entry name" value="PH-like_dom_sf"/>
</dbReference>
<sequence length="1023" mass="115047">MQAVYDAFKQTVDCSQRSRKAVDDKLYSMKQMYQFIAQVKDQFKQGGPDKAPSPSWFELTKEERRVVRTLHRVRIPDISLEVYNVFDSVLSPSAVAARKALEGSVATAPATQGPTTGAGASTPLASAAGTPNDDSPEITQEILDVKRNWSYDVTLQLARVWNNVHRENPALRGATLSLNVYNAFMAAVGGSNRSRKAVDDKMHSMREMYRFMKNYETKRLTTGEPKIPWFDLTKPERRAVRAANKIRVPNLAPDVYNEIDMLMTRMNQISPSDTPIESASTTVPSVDLEGSQHNSSLASSSFIMSSCNAAAGQLPQNSGATGANGNAQPGQLTCECGAKRLLDIAPATTTIGNGTAQLQPQQQVQGSRPPPIVTAQDVQNYYSSQQVPGQGTPKRQRTVQAQVTTNQVAAGVQAMANAGMVDAQSARDFMEQMRVSLAQDREERRQQHAEQMSALREIAALLKQRSYREICISRYDGTSGDMSEEEEARSRLIGETDVLAAITSEYLDENAPKKDTAAATVCLGRVFMTTFRFQFVPDEHEYDRVRRHLLDRSEEEIESFFLIPLGCIASVKKKNSIVEIFTKDLRQLSFRFDVVEITKIYSVLTTYVFPDKTEFLFAFYHRLSENMLEEEPLLPSVLDWDVYDDQAEWERQGVLLDAMNFRSLGRIPCMTWLNMANGATLSRSSQPKIGMSKATSPADENLVASIAASNPLQGQLQIIDCRPMSSALVRSLMKKLRNLCASPSCDNLRWLGSIEDTKWLVYIRQLLKSGLHVASLLRSGESVLLHCSHGWDRTSQISSLAQIFVDPYFRTWKGFQVLIEKEWLSFGHPFHLRHSHGEKADTQESPIFIQFLDCVSQLVRIYPTYFEFNEGLLLLLADALHSCRFGTFLFDCKKHRLEANLENRTASVWTWVNGFRPQLTEQTFEPKQTLNPPLPGLLKRIVLWDAMFMRWSGQPLVQEPPISTYFFADNAQRTPTWQLPQGTVNALNVALTLKYREARLIQDLEERIAALEAKVKGRKGSRH</sequence>
<dbReference type="InterPro" id="IPR030564">
    <property type="entry name" value="Myotubularin"/>
</dbReference>
<evidence type="ECO:0000313" key="8">
    <source>
        <dbReference type="Proteomes" id="UP000002640"/>
    </source>
</evidence>
<keyword evidence="4" id="KW-0175">Coiled coil</keyword>
<evidence type="ECO:0000313" key="7">
    <source>
        <dbReference type="EMBL" id="EGZ28792.1"/>
    </source>
</evidence>
<dbReference type="PROSITE" id="PS51339">
    <property type="entry name" value="PPASE_MYOTUBULARIN"/>
    <property type="match status" value="1"/>
</dbReference>
<dbReference type="PANTHER" id="PTHR10807">
    <property type="entry name" value="MYOTUBULARIN-RELATED"/>
    <property type="match status" value="1"/>
</dbReference>
<dbReference type="GO" id="GO:0005737">
    <property type="term" value="C:cytoplasm"/>
    <property type="evidence" value="ECO:0007669"/>
    <property type="project" value="TreeGrafter"/>
</dbReference>
<gene>
    <name evidence="7" type="ORF">PHYSODRAFT_471429</name>
</gene>
<accession>G4YIW9</accession>
<dbReference type="Pfam" id="PF06602">
    <property type="entry name" value="Myotub-related"/>
    <property type="match status" value="1"/>
</dbReference>
<dbReference type="SMR" id="G4YIW9"/>
<keyword evidence="8" id="KW-1185">Reference proteome</keyword>
<protein>
    <recommendedName>
        <fullName evidence="6">Myotubularin phosphatase domain-containing protein</fullName>
    </recommendedName>
</protein>
<feature type="compositionally biased region" description="Low complexity" evidence="5">
    <location>
        <begin position="107"/>
        <end position="131"/>
    </location>
</feature>
<dbReference type="InterPro" id="IPR029021">
    <property type="entry name" value="Prot-tyrosine_phosphatase-like"/>
</dbReference>
<proteinExistence type="inferred from homology"/>
<dbReference type="GO" id="GO:0046856">
    <property type="term" value="P:phosphatidylinositol dephosphorylation"/>
    <property type="evidence" value="ECO:0007669"/>
    <property type="project" value="TreeGrafter"/>
</dbReference>
<dbReference type="GO" id="GO:0016020">
    <property type="term" value="C:membrane"/>
    <property type="evidence" value="ECO:0007669"/>
    <property type="project" value="TreeGrafter"/>
</dbReference>
<evidence type="ECO:0000256" key="3">
    <source>
        <dbReference type="PIRSR" id="PIRSR630564-2"/>
    </source>
</evidence>
<comment type="similarity">
    <text evidence="1">Belongs to the protein-tyrosine phosphatase family. Non-receptor class myotubularin subfamily.</text>
</comment>
<evidence type="ECO:0000256" key="4">
    <source>
        <dbReference type="SAM" id="Coils"/>
    </source>
</evidence>
<dbReference type="PANTHER" id="PTHR10807:SF128">
    <property type="entry name" value="PHOSPHATIDYLINOSITOL-3,5-BISPHOSPHATE 3-PHOSPHATASE"/>
    <property type="match status" value="1"/>
</dbReference>
<dbReference type="GeneID" id="20654093"/>
<dbReference type="CDD" id="cd14507">
    <property type="entry name" value="PTP-MTM-like"/>
    <property type="match status" value="1"/>
</dbReference>
<dbReference type="GO" id="GO:0004438">
    <property type="term" value="F:phosphatidylinositol-3-phosphate phosphatase activity"/>
    <property type="evidence" value="ECO:0007669"/>
    <property type="project" value="TreeGrafter"/>
</dbReference>
<dbReference type="InterPro" id="IPR010569">
    <property type="entry name" value="Myotubularin-like_Pase_dom"/>
</dbReference>
<dbReference type="OMA" id="IDMLMTR"/>
<dbReference type="KEGG" id="psoj:PHYSODRAFT_471429"/>
<evidence type="ECO:0000256" key="5">
    <source>
        <dbReference type="SAM" id="MobiDB-lite"/>
    </source>
</evidence>
<evidence type="ECO:0000256" key="1">
    <source>
        <dbReference type="ARBA" id="ARBA00007471"/>
    </source>
</evidence>
<dbReference type="EMBL" id="JH159151">
    <property type="protein sequence ID" value="EGZ28792.1"/>
    <property type="molecule type" value="Genomic_DNA"/>
</dbReference>
<organism evidence="7 8">
    <name type="scientific">Phytophthora sojae (strain P6497)</name>
    <name type="common">Soybean stem and root rot agent</name>
    <name type="synonym">Phytophthora megasperma f. sp. glycines</name>
    <dbReference type="NCBI Taxonomy" id="1094619"/>
    <lineage>
        <taxon>Eukaryota</taxon>
        <taxon>Sar</taxon>
        <taxon>Stramenopiles</taxon>
        <taxon>Oomycota</taxon>
        <taxon>Peronosporomycetes</taxon>
        <taxon>Peronosporales</taxon>
        <taxon>Peronosporaceae</taxon>
        <taxon>Phytophthora</taxon>
    </lineage>
</organism>
<dbReference type="Proteomes" id="UP000002640">
    <property type="component" value="Unassembled WGS sequence"/>
</dbReference>
<dbReference type="SUPFAM" id="SSF50729">
    <property type="entry name" value="PH domain-like"/>
    <property type="match status" value="1"/>
</dbReference>
<feature type="binding site" evidence="3">
    <location>
        <begin position="787"/>
        <end position="793"/>
    </location>
    <ligand>
        <name>substrate</name>
    </ligand>
</feature>
<feature type="active site" description="Phosphocysteine intermediate" evidence="2">
    <location>
        <position position="787"/>
    </location>
</feature>
<dbReference type="SUPFAM" id="SSF52799">
    <property type="entry name" value="(Phosphotyrosine protein) phosphatases II"/>
    <property type="match status" value="1"/>
</dbReference>
<feature type="region of interest" description="Disordered" evidence="5">
    <location>
        <begin position="107"/>
        <end position="136"/>
    </location>
</feature>
<dbReference type="InParanoid" id="G4YIW9"/>
<feature type="coiled-coil region" evidence="4">
    <location>
        <begin position="994"/>
        <end position="1021"/>
    </location>
</feature>
<evidence type="ECO:0000259" key="6">
    <source>
        <dbReference type="PROSITE" id="PS51339"/>
    </source>
</evidence>
<feature type="domain" description="Myotubularin phosphatase" evidence="6">
    <location>
        <begin position="644"/>
        <end position="948"/>
    </location>
</feature>
<dbReference type="PROSITE" id="PS00383">
    <property type="entry name" value="TYR_PHOSPHATASE_1"/>
    <property type="match status" value="1"/>
</dbReference>
<dbReference type="RefSeq" id="XP_009516067.1">
    <property type="nucleotide sequence ID" value="XM_009517772.1"/>
</dbReference>
<dbReference type="Gene3D" id="2.30.29.30">
    <property type="entry name" value="Pleckstrin-homology domain (PH domain)/Phosphotyrosine-binding domain (PTB)"/>
    <property type="match status" value="1"/>
</dbReference>
<evidence type="ECO:0000256" key="2">
    <source>
        <dbReference type="PIRSR" id="PIRSR630564-1"/>
    </source>
</evidence>
<dbReference type="InterPro" id="IPR016130">
    <property type="entry name" value="Tyr_Pase_AS"/>
</dbReference>
<dbReference type="STRING" id="1094619.G4YIW9"/>
<dbReference type="AlphaFoldDB" id="G4YIW9"/>